<gene>
    <name evidence="1" type="ORF">COW86_03030</name>
</gene>
<protein>
    <submittedName>
        <fullName evidence="1">Uncharacterized protein</fullName>
    </submittedName>
</protein>
<dbReference type="Proteomes" id="UP000230159">
    <property type="component" value="Unassembled WGS sequence"/>
</dbReference>
<evidence type="ECO:0000313" key="2">
    <source>
        <dbReference type="Proteomes" id="UP000230159"/>
    </source>
</evidence>
<dbReference type="EMBL" id="PCTN01000134">
    <property type="protein sequence ID" value="PIP75566.1"/>
    <property type="molecule type" value="Genomic_DNA"/>
</dbReference>
<name>A0A2H0D0A2_9BACT</name>
<sequence>MTRDKWLNLLDMVEAKFGIDRNYKENLGQDIPGEKQVIEFTGPLGKIKLEWVEKARLMNEKTTYSNRIGSQVKINKIYSEDEKVNYINAYKWDEVREEWDRVDKGMFDI</sequence>
<reference evidence="1 2" key="1">
    <citation type="submission" date="2017-09" db="EMBL/GenBank/DDBJ databases">
        <title>Depth-based differentiation of microbial function through sediment-hosted aquifers and enrichment of novel symbionts in the deep terrestrial subsurface.</title>
        <authorList>
            <person name="Probst A.J."/>
            <person name="Ladd B."/>
            <person name="Jarett J.K."/>
            <person name="Geller-Mcgrath D.E."/>
            <person name="Sieber C.M."/>
            <person name="Emerson J.B."/>
            <person name="Anantharaman K."/>
            <person name="Thomas B.C."/>
            <person name="Malmstrom R."/>
            <person name="Stieglmeier M."/>
            <person name="Klingl A."/>
            <person name="Woyke T."/>
            <person name="Ryan C.M."/>
            <person name="Banfield J.F."/>
        </authorList>
    </citation>
    <scope>NUCLEOTIDE SEQUENCE [LARGE SCALE GENOMIC DNA]</scope>
    <source>
        <strain evidence="1">CG22_combo_CG10-13_8_21_14_all_39_9</strain>
    </source>
</reference>
<comment type="caution">
    <text evidence="1">The sequence shown here is derived from an EMBL/GenBank/DDBJ whole genome shotgun (WGS) entry which is preliminary data.</text>
</comment>
<organism evidence="1 2">
    <name type="scientific">Candidatus Kuenenbacteria bacterium CG22_combo_CG10-13_8_21_14_all_39_9</name>
    <dbReference type="NCBI Taxonomy" id="1974621"/>
    <lineage>
        <taxon>Bacteria</taxon>
        <taxon>Candidatus Kueneniibacteriota</taxon>
    </lineage>
</organism>
<evidence type="ECO:0000313" key="1">
    <source>
        <dbReference type="EMBL" id="PIP75566.1"/>
    </source>
</evidence>
<dbReference type="AlphaFoldDB" id="A0A2H0D0A2"/>
<accession>A0A2H0D0A2</accession>
<proteinExistence type="predicted"/>